<dbReference type="PANTHER" id="PTHR43432">
    <property type="entry name" value="SLR0285 PROTEIN"/>
    <property type="match status" value="1"/>
</dbReference>
<dbReference type="PANTHER" id="PTHR43432:SF3">
    <property type="entry name" value="SLR0285 PROTEIN"/>
    <property type="match status" value="1"/>
</dbReference>
<feature type="domain" description="Radical SAM core" evidence="5">
    <location>
        <begin position="72"/>
        <end position="309"/>
    </location>
</feature>
<dbReference type="GO" id="GO:0051536">
    <property type="term" value="F:iron-sulfur cluster binding"/>
    <property type="evidence" value="ECO:0007669"/>
    <property type="project" value="UniProtKB-KW"/>
</dbReference>
<dbReference type="Gene3D" id="3.80.30.30">
    <property type="match status" value="1"/>
</dbReference>
<gene>
    <name evidence="6" type="ORF">SAMN05421508_11163</name>
</gene>
<evidence type="ECO:0000313" key="6">
    <source>
        <dbReference type="EMBL" id="SOE00063.1"/>
    </source>
</evidence>
<dbReference type="Proteomes" id="UP000219621">
    <property type="component" value="Unassembled WGS sequence"/>
</dbReference>
<feature type="region of interest" description="Disordered" evidence="4">
    <location>
        <begin position="1"/>
        <end position="48"/>
    </location>
</feature>
<dbReference type="SFLD" id="SFLDS00029">
    <property type="entry name" value="Radical_SAM"/>
    <property type="match status" value="1"/>
</dbReference>
<evidence type="ECO:0000256" key="3">
    <source>
        <dbReference type="ARBA" id="ARBA00023014"/>
    </source>
</evidence>
<evidence type="ECO:0000256" key="1">
    <source>
        <dbReference type="ARBA" id="ARBA00022723"/>
    </source>
</evidence>
<dbReference type="InterPro" id="IPR058240">
    <property type="entry name" value="rSAM_sf"/>
</dbReference>
<keyword evidence="6" id="KW-0456">Lyase</keyword>
<dbReference type="AlphaFoldDB" id="A0A286GX38"/>
<dbReference type="SMART" id="SM00729">
    <property type="entry name" value="Elp3"/>
    <property type="match status" value="1"/>
</dbReference>
<dbReference type="SFLD" id="SFLDG01084">
    <property type="entry name" value="Uncharacterised_Radical_SAM_Su"/>
    <property type="match status" value="1"/>
</dbReference>
<evidence type="ECO:0000259" key="5">
    <source>
        <dbReference type="PROSITE" id="PS51918"/>
    </source>
</evidence>
<dbReference type="InterPro" id="IPR006638">
    <property type="entry name" value="Elp3/MiaA/NifB-like_rSAM"/>
</dbReference>
<dbReference type="NCBIfam" id="NF033668">
    <property type="entry name" value="rSAM_PA0069"/>
    <property type="match status" value="1"/>
</dbReference>
<keyword evidence="2" id="KW-0408">Iron</keyword>
<evidence type="ECO:0000256" key="4">
    <source>
        <dbReference type="SAM" id="MobiDB-lite"/>
    </source>
</evidence>
<reference evidence="6 7" key="1">
    <citation type="submission" date="2017-09" db="EMBL/GenBank/DDBJ databases">
        <authorList>
            <person name="Ehlers B."/>
            <person name="Leendertz F.H."/>
        </authorList>
    </citation>
    <scope>NUCLEOTIDE SEQUENCE [LARGE SCALE GENOMIC DNA]</scope>
    <source>
        <strain evidence="6 7">USBA 140</strain>
    </source>
</reference>
<dbReference type="EMBL" id="OCNJ01000011">
    <property type="protein sequence ID" value="SOE00063.1"/>
    <property type="molecule type" value="Genomic_DNA"/>
</dbReference>
<proteinExistence type="predicted"/>
<dbReference type="InterPro" id="IPR040086">
    <property type="entry name" value="MJ0683-like"/>
</dbReference>
<evidence type="ECO:0000256" key="2">
    <source>
        <dbReference type="ARBA" id="ARBA00023004"/>
    </source>
</evidence>
<keyword evidence="7" id="KW-1185">Reference proteome</keyword>
<sequence length="367" mass="41198">MTTAPDTPTPKRGAVSNAVGRYERFTREREPDGWEQAPVEPAPEEDWDALPPLRTHVQRDASRSILARNTSPDIPFDRSINPYRGCEHGCVYCFARPTHAYLGLSPGLDFESRLFEKPDAPALLEAELRRKSYRCAPIAIGTNTDPYQPIERDRRIMRGVLEVLRDYHHPVTIVTKSALVTRDIDILAPMAEQRLVRVALSLTTLDRGLQRVLEPRAATPGARLAAIKALVDAGIPAAVMVAPVIPALTDHEIERILEKAAEAGADAAGWIFLRLPLEIRDLFEEWLRTHKPDRAERVLSLIRQSRDGTYYQSAWGKRMTGEGPIAQMIGNRFRIAARRFGMEPRDLALDTSLFRPPPRKGDQLALL</sequence>
<protein>
    <submittedName>
        <fullName evidence="6">DNA repair photolyase</fullName>
    </submittedName>
</protein>
<dbReference type="GO" id="GO:0046872">
    <property type="term" value="F:metal ion binding"/>
    <property type="evidence" value="ECO:0007669"/>
    <property type="project" value="UniProtKB-KW"/>
</dbReference>
<dbReference type="Pfam" id="PF04055">
    <property type="entry name" value="Radical_SAM"/>
    <property type="match status" value="1"/>
</dbReference>
<feature type="compositionally biased region" description="Basic and acidic residues" evidence="4">
    <location>
        <begin position="21"/>
        <end position="32"/>
    </location>
</feature>
<dbReference type="CDD" id="cd01335">
    <property type="entry name" value="Radical_SAM"/>
    <property type="match status" value="1"/>
</dbReference>
<dbReference type="PROSITE" id="PS51918">
    <property type="entry name" value="RADICAL_SAM"/>
    <property type="match status" value="1"/>
</dbReference>
<organism evidence="6 7">
    <name type="scientific">Caenispirillum bisanense</name>
    <dbReference type="NCBI Taxonomy" id="414052"/>
    <lineage>
        <taxon>Bacteria</taxon>
        <taxon>Pseudomonadati</taxon>
        <taxon>Pseudomonadota</taxon>
        <taxon>Alphaproteobacteria</taxon>
        <taxon>Rhodospirillales</taxon>
        <taxon>Novispirillaceae</taxon>
        <taxon>Caenispirillum</taxon>
    </lineage>
</organism>
<evidence type="ECO:0000313" key="7">
    <source>
        <dbReference type="Proteomes" id="UP000219621"/>
    </source>
</evidence>
<dbReference type="SUPFAM" id="SSF102114">
    <property type="entry name" value="Radical SAM enzymes"/>
    <property type="match status" value="1"/>
</dbReference>
<accession>A0A286GX38</accession>
<keyword evidence="3" id="KW-0411">Iron-sulfur</keyword>
<keyword evidence="1" id="KW-0479">Metal-binding</keyword>
<dbReference type="GO" id="GO:0016829">
    <property type="term" value="F:lyase activity"/>
    <property type="evidence" value="ECO:0007669"/>
    <property type="project" value="UniProtKB-KW"/>
</dbReference>
<dbReference type="RefSeq" id="WP_097281049.1">
    <property type="nucleotide sequence ID" value="NZ_OCNJ01000011.1"/>
</dbReference>
<dbReference type="OrthoDB" id="9785699at2"/>
<dbReference type="InterPro" id="IPR007197">
    <property type="entry name" value="rSAM"/>
</dbReference>
<name>A0A286GX38_9PROT</name>